<proteinExistence type="predicted"/>
<dbReference type="RefSeq" id="WP_138470980.1">
    <property type="nucleotide sequence ID" value="NZ_VBTE01000005.1"/>
</dbReference>
<sequence length="118" mass="13872">MSEHKMQIKVKSYDSTEFETEISAQEGQRLIEQLKKGYSLQDFRNELQEIFFREHSRMLHVEDGTYPVNLVSGLLNRLDNDYGTKFQKTESIFKAERKELERVVASKNEQLDLLRGAN</sequence>
<organism evidence="1 2">
    <name type="scientific">Marinilactibacillus psychrotolerans</name>
    <dbReference type="NCBI Taxonomy" id="191770"/>
    <lineage>
        <taxon>Bacteria</taxon>
        <taxon>Bacillati</taxon>
        <taxon>Bacillota</taxon>
        <taxon>Bacilli</taxon>
        <taxon>Lactobacillales</taxon>
        <taxon>Carnobacteriaceae</taxon>
        <taxon>Marinilactibacillus</taxon>
    </lineage>
</organism>
<dbReference type="AlphaFoldDB" id="A0A5R9C6Q3"/>
<gene>
    <name evidence="1" type="ORF">FEZ48_02730</name>
</gene>
<name>A0A5R9C6Q3_9LACT</name>
<accession>A0A5R9C6Q3</accession>
<dbReference type="OrthoDB" id="9937748at2"/>
<evidence type="ECO:0000313" key="2">
    <source>
        <dbReference type="Proteomes" id="UP000307201"/>
    </source>
</evidence>
<comment type="caution">
    <text evidence="1">The sequence shown here is derived from an EMBL/GenBank/DDBJ whole genome shotgun (WGS) entry which is preliminary data.</text>
</comment>
<reference evidence="1 2" key="1">
    <citation type="submission" date="2019-05" db="EMBL/GenBank/DDBJ databases">
        <title>The metagenome of a microbial culture collection derived from dairy environment covers the genomic content of the human microbiome.</title>
        <authorList>
            <person name="Roder T."/>
            <person name="Wuthrich D."/>
            <person name="Sattari Z."/>
            <person name="Von Ah U."/>
            <person name="Bar C."/>
            <person name="Ronchi F."/>
            <person name="Macpherson A.J."/>
            <person name="Ganal-Vonarburg S.C."/>
            <person name="Bruggmann R."/>
            <person name="Vergeres G."/>
        </authorList>
    </citation>
    <scope>NUCLEOTIDE SEQUENCE [LARGE SCALE GENOMIC DNA]</scope>
    <source>
        <strain evidence="1 2">FAM 24235</strain>
    </source>
</reference>
<dbReference type="Proteomes" id="UP000307201">
    <property type="component" value="Unassembled WGS sequence"/>
</dbReference>
<evidence type="ECO:0000313" key="1">
    <source>
        <dbReference type="EMBL" id="TLQ08817.1"/>
    </source>
</evidence>
<protein>
    <submittedName>
        <fullName evidence="1">Uncharacterized protein</fullName>
    </submittedName>
</protein>
<dbReference type="EMBL" id="VBTE01000005">
    <property type="protein sequence ID" value="TLQ08817.1"/>
    <property type="molecule type" value="Genomic_DNA"/>
</dbReference>